<evidence type="ECO:0000313" key="3">
    <source>
        <dbReference type="Proteomes" id="UP000266841"/>
    </source>
</evidence>
<feature type="compositionally biased region" description="Basic residues" evidence="1">
    <location>
        <begin position="285"/>
        <end position="299"/>
    </location>
</feature>
<feature type="region of interest" description="Disordered" evidence="1">
    <location>
        <begin position="1"/>
        <end position="34"/>
    </location>
</feature>
<feature type="compositionally biased region" description="Basic and acidic residues" evidence="1">
    <location>
        <begin position="266"/>
        <end position="284"/>
    </location>
</feature>
<gene>
    <name evidence="2" type="ORF">THAOC_00378</name>
</gene>
<keyword evidence="3" id="KW-1185">Reference proteome</keyword>
<dbReference type="EMBL" id="AGNL01000440">
    <property type="protein sequence ID" value="EJK77768.1"/>
    <property type="molecule type" value="Genomic_DNA"/>
</dbReference>
<proteinExistence type="predicted"/>
<feature type="compositionally biased region" description="Basic and acidic residues" evidence="1">
    <location>
        <begin position="245"/>
        <end position="255"/>
    </location>
</feature>
<protein>
    <submittedName>
        <fullName evidence="2">Uncharacterized protein</fullName>
    </submittedName>
</protein>
<evidence type="ECO:0000256" key="1">
    <source>
        <dbReference type="SAM" id="MobiDB-lite"/>
    </source>
</evidence>
<accession>K0TGC7</accession>
<feature type="non-terminal residue" evidence="2">
    <location>
        <position position="1"/>
    </location>
</feature>
<sequence length="460" mass="50809">KSVHDREGRKVHGVSSKPSQVNAAEHPRSPAKSVCVRLPHIRATETKLAETERERYNMKNDQRPDDGIGCLHVTIDLKHGKFCHGRPISGPVRERDGGQGSGRCAHGRRLRPALPTLNPQVQRQPLLHADDTRPPFHGEGGLSAQVLEAHGHAGRGQAAHRPVLRARQARAAGGHEVDPAPGRRRRHQLRMSPGHRQEGAVRRLPDGGGRGRSHRRHREAPGAQPRRAGERQATHPPVAVAPRLRGAEIRRDARPLRAARRRGSRHAHDPRQDEAEQDGQDRRVRLGVHKAGRRARRAPRAGGGERVNRQPGRGPGVPEGHRRRRRHVLGGRAGVSSTLHRDERSVDGAQADGAGAAGDRAGLPRPREGVPALRGGSGEQVQMHPGPLASIPPRGPAASCRDTRRSHRIEDEELSWYVRHRVKRETFVEEKKEETVQEEEPEELCPCDMFGEKCGEDGDY</sequence>
<feature type="compositionally biased region" description="Basic and acidic residues" evidence="1">
    <location>
        <begin position="1"/>
        <end position="10"/>
    </location>
</feature>
<dbReference type="Proteomes" id="UP000266841">
    <property type="component" value="Unassembled WGS sequence"/>
</dbReference>
<organism evidence="2 3">
    <name type="scientific">Thalassiosira oceanica</name>
    <name type="common">Marine diatom</name>
    <dbReference type="NCBI Taxonomy" id="159749"/>
    <lineage>
        <taxon>Eukaryota</taxon>
        <taxon>Sar</taxon>
        <taxon>Stramenopiles</taxon>
        <taxon>Ochrophyta</taxon>
        <taxon>Bacillariophyta</taxon>
        <taxon>Coscinodiscophyceae</taxon>
        <taxon>Thalassiosirophycidae</taxon>
        <taxon>Thalassiosirales</taxon>
        <taxon>Thalassiosiraceae</taxon>
        <taxon>Thalassiosira</taxon>
    </lineage>
</organism>
<feature type="region of interest" description="Disordered" evidence="1">
    <location>
        <begin position="153"/>
        <end position="406"/>
    </location>
</feature>
<feature type="compositionally biased region" description="Low complexity" evidence="1">
    <location>
        <begin position="347"/>
        <end position="361"/>
    </location>
</feature>
<comment type="caution">
    <text evidence="2">The sequence shown here is derived from an EMBL/GenBank/DDBJ whole genome shotgun (WGS) entry which is preliminary data.</text>
</comment>
<feature type="compositionally biased region" description="Basic and acidic residues" evidence="1">
    <location>
        <begin position="195"/>
        <end position="205"/>
    </location>
</feature>
<reference evidence="2 3" key="1">
    <citation type="journal article" date="2012" name="Genome Biol.">
        <title>Genome and low-iron response of an oceanic diatom adapted to chronic iron limitation.</title>
        <authorList>
            <person name="Lommer M."/>
            <person name="Specht M."/>
            <person name="Roy A.S."/>
            <person name="Kraemer L."/>
            <person name="Andreson R."/>
            <person name="Gutowska M.A."/>
            <person name="Wolf J."/>
            <person name="Bergner S.V."/>
            <person name="Schilhabel M.B."/>
            <person name="Klostermeier U.C."/>
            <person name="Beiko R.G."/>
            <person name="Rosenstiel P."/>
            <person name="Hippler M."/>
            <person name="Laroche J."/>
        </authorList>
    </citation>
    <scope>NUCLEOTIDE SEQUENCE [LARGE SCALE GENOMIC DNA]</scope>
    <source>
        <strain evidence="2 3">CCMP1005</strain>
    </source>
</reference>
<dbReference type="AlphaFoldDB" id="K0TGC7"/>
<name>K0TGC7_THAOC</name>
<evidence type="ECO:0000313" key="2">
    <source>
        <dbReference type="EMBL" id="EJK77768.1"/>
    </source>
</evidence>